<feature type="non-terminal residue" evidence="10">
    <location>
        <position position="196"/>
    </location>
</feature>
<evidence type="ECO:0000256" key="7">
    <source>
        <dbReference type="ARBA" id="ARBA00023180"/>
    </source>
</evidence>
<dbReference type="SMART" id="SM00409">
    <property type="entry name" value="IG"/>
    <property type="match status" value="2"/>
</dbReference>
<gene>
    <name evidence="10" type="ORF">CUNI_LOCUS16033</name>
</gene>
<reference evidence="10" key="1">
    <citation type="submission" date="2021-04" db="EMBL/GenBank/DDBJ databases">
        <authorList>
            <consortium name="Molecular Ecology Group"/>
        </authorList>
    </citation>
    <scope>NUCLEOTIDE SEQUENCE</scope>
</reference>
<dbReference type="PROSITE" id="PS50835">
    <property type="entry name" value="IG_LIKE"/>
    <property type="match status" value="2"/>
</dbReference>
<dbReference type="InterPro" id="IPR003599">
    <property type="entry name" value="Ig_sub"/>
</dbReference>
<dbReference type="AlphaFoldDB" id="A0A8S3ZS73"/>
<evidence type="ECO:0000256" key="2">
    <source>
        <dbReference type="ARBA" id="ARBA00022475"/>
    </source>
</evidence>
<dbReference type="PANTHER" id="PTHR12231:SF253">
    <property type="entry name" value="DPR-INTERACTING PROTEIN ETA, ISOFORM B-RELATED"/>
    <property type="match status" value="1"/>
</dbReference>
<feature type="non-terminal residue" evidence="10">
    <location>
        <position position="1"/>
    </location>
</feature>
<feature type="domain" description="Ig-like" evidence="9">
    <location>
        <begin position="103"/>
        <end position="196"/>
    </location>
</feature>
<feature type="domain" description="Ig-like" evidence="9">
    <location>
        <begin position="2"/>
        <end position="98"/>
    </location>
</feature>
<dbReference type="PANTHER" id="PTHR12231">
    <property type="entry name" value="CTX-RELATED TYPE I TRANSMEMBRANE PROTEIN"/>
    <property type="match status" value="1"/>
</dbReference>
<keyword evidence="6" id="KW-1015">Disulfide bond</keyword>
<dbReference type="FunFam" id="2.60.40.10:FF:000107">
    <property type="entry name" value="Myosin, light chain kinase a"/>
    <property type="match status" value="1"/>
</dbReference>
<evidence type="ECO:0000256" key="6">
    <source>
        <dbReference type="ARBA" id="ARBA00023157"/>
    </source>
</evidence>
<evidence type="ECO:0000256" key="5">
    <source>
        <dbReference type="ARBA" id="ARBA00023136"/>
    </source>
</evidence>
<evidence type="ECO:0000256" key="4">
    <source>
        <dbReference type="ARBA" id="ARBA00022737"/>
    </source>
</evidence>
<dbReference type="Pfam" id="PF07679">
    <property type="entry name" value="I-set"/>
    <property type="match status" value="1"/>
</dbReference>
<organism evidence="10 11">
    <name type="scientific">Candidula unifasciata</name>
    <dbReference type="NCBI Taxonomy" id="100452"/>
    <lineage>
        <taxon>Eukaryota</taxon>
        <taxon>Metazoa</taxon>
        <taxon>Spiralia</taxon>
        <taxon>Lophotrochozoa</taxon>
        <taxon>Mollusca</taxon>
        <taxon>Gastropoda</taxon>
        <taxon>Heterobranchia</taxon>
        <taxon>Euthyneura</taxon>
        <taxon>Panpulmonata</taxon>
        <taxon>Eupulmonata</taxon>
        <taxon>Stylommatophora</taxon>
        <taxon>Helicina</taxon>
        <taxon>Helicoidea</taxon>
        <taxon>Geomitridae</taxon>
        <taxon>Candidula</taxon>
    </lineage>
</organism>
<comment type="caution">
    <text evidence="10">The sequence shown here is derived from an EMBL/GenBank/DDBJ whole genome shotgun (WGS) entry which is preliminary data.</text>
</comment>
<keyword evidence="8" id="KW-0393">Immunoglobulin domain</keyword>
<evidence type="ECO:0000313" key="10">
    <source>
        <dbReference type="EMBL" id="CAG5130475.1"/>
    </source>
</evidence>
<evidence type="ECO:0000256" key="8">
    <source>
        <dbReference type="ARBA" id="ARBA00023319"/>
    </source>
</evidence>
<sequence>PPRIVEHLSSGATVSVREGDTVELVCNVTGSPPPTVTWYRTHTGLLEDEEDRGKNRMCIGMEGEVLVIHNVSRYCDDKYQCVANNEVPPAATKEIRVHVEFPPEVRLPNRKISQLRGKKTILECEITAYPQIMSVWKKDGKEITRSNKYSTEIYNESPNKITLSLQIQALSEEDFGEYECYALNLLGNDAETMLLQ</sequence>
<keyword evidence="11" id="KW-1185">Reference proteome</keyword>
<keyword evidence="5" id="KW-0472">Membrane</keyword>
<name>A0A8S3ZS73_9EUPU</name>
<accession>A0A8S3ZS73</accession>
<dbReference type="GO" id="GO:0005886">
    <property type="term" value="C:plasma membrane"/>
    <property type="evidence" value="ECO:0007669"/>
    <property type="project" value="UniProtKB-SubCell"/>
</dbReference>
<dbReference type="InterPro" id="IPR013783">
    <property type="entry name" value="Ig-like_fold"/>
</dbReference>
<keyword evidence="2" id="KW-1003">Cell membrane</keyword>
<dbReference type="EMBL" id="CAJHNH020004046">
    <property type="protein sequence ID" value="CAG5130475.1"/>
    <property type="molecule type" value="Genomic_DNA"/>
</dbReference>
<dbReference type="SUPFAM" id="SSF48726">
    <property type="entry name" value="Immunoglobulin"/>
    <property type="match status" value="2"/>
</dbReference>
<keyword evidence="7" id="KW-0325">Glycoprotein</keyword>
<proteinExistence type="predicted"/>
<evidence type="ECO:0000259" key="9">
    <source>
        <dbReference type="PROSITE" id="PS50835"/>
    </source>
</evidence>
<dbReference type="InterPro" id="IPR013098">
    <property type="entry name" value="Ig_I-set"/>
</dbReference>
<dbReference type="GO" id="GO:0043005">
    <property type="term" value="C:neuron projection"/>
    <property type="evidence" value="ECO:0007669"/>
    <property type="project" value="TreeGrafter"/>
</dbReference>
<dbReference type="OrthoDB" id="10012075at2759"/>
<dbReference type="Pfam" id="PF13927">
    <property type="entry name" value="Ig_3"/>
    <property type="match status" value="1"/>
</dbReference>
<evidence type="ECO:0000256" key="1">
    <source>
        <dbReference type="ARBA" id="ARBA00004236"/>
    </source>
</evidence>
<keyword evidence="3" id="KW-0732">Signal</keyword>
<dbReference type="InterPro" id="IPR036179">
    <property type="entry name" value="Ig-like_dom_sf"/>
</dbReference>
<keyword evidence="4" id="KW-0677">Repeat</keyword>
<protein>
    <recommendedName>
        <fullName evidence="9">Ig-like domain-containing protein</fullName>
    </recommendedName>
</protein>
<comment type="subcellular location">
    <subcellularLocation>
        <location evidence="1">Cell membrane</location>
    </subcellularLocation>
</comment>
<evidence type="ECO:0000313" key="11">
    <source>
        <dbReference type="Proteomes" id="UP000678393"/>
    </source>
</evidence>
<dbReference type="InterPro" id="IPR007110">
    <property type="entry name" value="Ig-like_dom"/>
</dbReference>
<dbReference type="SMART" id="SM00408">
    <property type="entry name" value="IGc2"/>
    <property type="match status" value="2"/>
</dbReference>
<dbReference type="Proteomes" id="UP000678393">
    <property type="component" value="Unassembled WGS sequence"/>
</dbReference>
<dbReference type="InterPro" id="IPR051170">
    <property type="entry name" value="Neural/epithelial_adhesion"/>
</dbReference>
<dbReference type="Gene3D" id="2.60.40.10">
    <property type="entry name" value="Immunoglobulins"/>
    <property type="match status" value="2"/>
</dbReference>
<dbReference type="FunFam" id="2.60.40.10:FF:000328">
    <property type="entry name" value="CLUMA_CG000981, isoform A"/>
    <property type="match status" value="1"/>
</dbReference>
<evidence type="ECO:0000256" key="3">
    <source>
        <dbReference type="ARBA" id="ARBA00022729"/>
    </source>
</evidence>
<dbReference type="InterPro" id="IPR003598">
    <property type="entry name" value="Ig_sub2"/>
</dbReference>